<comment type="cofactor">
    <cofactor evidence="6">
        <name>[2Fe-2S] cluster</name>
        <dbReference type="ChEBI" id="CHEBI:190135"/>
    </cofactor>
</comment>
<dbReference type="EMBL" id="CP059378">
    <property type="protein sequence ID" value="QLY79393.1"/>
    <property type="molecule type" value="Genomic_DNA"/>
</dbReference>
<dbReference type="PANTHER" id="PTHR43726:SF1">
    <property type="entry name" value="BIOTIN SYNTHASE"/>
    <property type="match status" value="1"/>
</dbReference>
<name>A0A7D6ZTI9_9CLOT</name>
<dbReference type="SFLD" id="SFLDG01060">
    <property type="entry name" value="BATS_domain_containing"/>
    <property type="match status" value="1"/>
</dbReference>
<keyword evidence="2 7" id="KW-0949">S-adenosyl-L-methionine</keyword>
<evidence type="ECO:0000313" key="10">
    <source>
        <dbReference type="EMBL" id="QLY79393.1"/>
    </source>
</evidence>
<dbReference type="RefSeq" id="WP_181601549.1">
    <property type="nucleotide sequence ID" value="NZ_CP059378.1"/>
</dbReference>
<sequence>MQNIDLSNEHIYNLKLIDKAKETHELTKDELISILKDGSINEALFNAADETRQKYLGDFVHLRGLLEFTNICKRNCLYCGLRRDNKNIKRYRLSYEEIMDFAKKAVSYGYKTIVLQGGEDDYFTVERMTKIIKDIKALGVAITLSIGERSFEEYKAFKEAGADRYLIRIETTDKKLYEDMDPGMSHEERKRCLKDLRDLGYEVGSGALLGLPGQTIESLADDILFFKDLDADMLGIGPFIPNEDTPLKNADGGDFDLALKMMALVRLVLPDINIPATTAMETLNKNGRVIALQCGANVVMPNITEGEYRALYALYPGKICISDTPAHCRGCITGKVIKLGRKISDGPGFRANGIAPKIKA</sequence>
<reference evidence="10 11" key="1">
    <citation type="submission" date="2020-07" db="EMBL/GenBank/DDBJ databases">
        <title>Electron transfer.</title>
        <authorList>
            <person name="Huang L."/>
            <person name="Liu X."/>
            <person name="Zhou S."/>
        </authorList>
    </citation>
    <scope>NUCLEOTIDE SEQUENCE [LARGE SCALE GENOMIC DNA]</scope>
    <source>
        <strain evidence="10 11">Lx1</strain>
    </source>
</reference>
<dbReference type="InterPro" id="IPR006638">
    <property type="entry name" value="Elp3/MiaA/NifB-like_rSAM"/>
</dbReference>
<dbReference type="AlphaFoldDB" id="A0A7D6ZTI9"/>
<dbReference type="InterPro" id="IPR007197">
    <property type="entry name" value="rSAM"/>
</dbReference>
<feature type="binding site" evidence="7">
    <location>
        <position position="76"/>
    </location>
    <ligand>
        <name>[4Fe-4S] cluster</name>
        <dbReference type="ChEBI" id="CHEBI:49883"/>
        <note>4Fe-4S-S-AdoMet</note>
    </ligand>
</feature>
<dbReference type="GO" id="GO:0016740">
    <property type="term" value="F:transferase activity"/>
    <property type="evidence" value="ECO:0007669"/>
    <property type="project" value="TreeGrafter"/>
</dbReference>
<dbReference type="Pfam" id="PF06968">
    <property type="entry name" value="BATS"/>
    <property type="match status" value="1"/>
</dbReference>
<dbReference type="InterPro" id="IPR013785">
    <property type="entry name" value="Aldolase_TIM"/>
</dbReference>
<protein>
    <submittedName>
        <fullName evidence="10">[FeFe] hydrogenase H-cluster radical SAM maturase HydE</fullName>
    </submittedName>
</protein>
<dbReference type="GO" id="GO:0046872">
    <property type="term" value="F:metal ion binding"/>
    <property type="evidence" value="ECO:0007669"/>
    <property type="project" value="UniProtKB-KW"/>
</dbReference>
<dbReference type="Pfam" id="PF04055">
    <property type="entry name" value="Radical_SAM"/>
    <property type="match status" value="1"/>
</dbReference>
<evidence type="ECO:0000256" key="5">
    <source>
        <dbReference type="ARBA" id="ARBA00023014"/>
    </source>
</evidence>
<dbReference type="InterPro" id="IPR034422">
    <property type="entry name" value="HydE/PylB-like"/>
</dbReference>
<dbReference type="KEGG" id="cint:HZF06_20485"/>
<accession>A0A7D6ZTI9</accession>
<dbReference type="NCBIfam" id="TIGR03956">
    <property type="entry name" value="rSAM_HydE"/>
    <property type="match status" value="1"/>
</dbReference>
<dbReference type="SMART" id="SM00876">
    <property type="entry name" value="BATS"/>
    <property type="match status" value="1"/>
</dbReference>
<keyword evidence="3" id="KW-0479">Metal-binding</keyword>
<evidence type="ECO:0000256" key="6">
    <source>
        <dbReference type="ARBA" id="ARBA00034078"/>
    </source>
</evidence>
<evidence type="ECO:0000256" key="4">
    <source>
        <dbReference type="ARBA" id="ARBA00023004"/>
    </source>
</evidence>
<feature type="binding site" evidence="7">
    <location>
        <position position="79"/>
    </location>
    <ligand>
        <name>[4Fe-4S] cluster</name>
        <dbReference type="ChEBI" id="CHEBI:49883"/>
        <note>4Fe-4S-S-AdoMet</note>
    </ligand>
</feature>
<keyword evidence="1 7" id="KW-0004">4Fe-4S</keyword>
<evidence type="ECO:0000256" key="7">
    <source>
        <dbReference type="PIRSR" id="PIRSR004762-1"/>
    </source>
</evidence>
<dbReference type="PIRSF" id="PIRSF004762">
    <property type="entry name" value="CHP00423"/>
    <property type="match status" value="1"/>
</dbReference>
<dbReference type="CDD" id="cd01335">
    <property type="entry name" value="Radical_SAM"/>
    <property type="match status" value="1"/>
</dbReference>
<dbReference type="SFLD" id="SFLDG01280">
    <property type="entry name" value="HydE/PylB-like"/>
    <property type="match status" value="1"/>
</dbReference>
<feature type="binding site" evidence="8">
    <location>
        <position position="170"/>
    </location>
    <ligand>
        <name>S-adenosyl-L-methionine</name>
        <dbReference type="ChEBI" id="CHEBI:59789"/>
    </ligand>
</feature>
<evidence type="ECO:0000256" key="2">
    <source>
        <dbReference type="ARBA" id="ARBA00022691"/>
    </source>
</evidence>
<dbReference type="Gene3D" id="3.20.20.70">
    <property type="entry name" value="Aldolase class I"/>
    <property type="match status" value="1"/>
</dbReference>
<evidence type="ECO:0000256" key="8">
    <source>
        <dbReference type="PIRSR" id="PIRSR004762-2"/>
    </source>
</evidence>
<feature type="binding site" evidence="7">
    <location>
        <position position="72"/>
    </location>
    <ligand>
        <name>[4Fe-4S] cluster</name>
        <dbReference type="ChEBI" id="CHEBI:49883"/>
        <note>4Fe-4S-S-AdoMet</note>
    </ligand>
</feature>
<dbReference type="SMART" id="SM00729">
    <property type="entry name" value="Elp3"/>
    <property type="match status" value="1"/>
</dbReference>
<dbReference type="SFLD" id="SFLDS00029">
    <property type="entry name" value="Radical_SAM"/>
    <property type="match status" value="1"/>
</dbReference>
<comment type="cofactor">
    <cofactor evidence="7">
        <name>[4Fe-4S] cluster</name>
        <dbReference type="ChEBI" id="CHEBI:49883"/>
    </cofactor>
    <text evidence="7">Binds 1 [4Fe-4S] cluster. The cluster is coordinated with 3 cysteines and an exchangeable S-adenosyl-L-methionine.</text>
</comment>
<dbReference type="GO" id="GO:0044272">
    <property type="term" value="P:sulfur compound biosynthetic process"/>
    <property type="evidence" value="ECO:0007669"/>
    <property type="project" value="UniProtKB-ARBA"/>
</dbReference>
<dbReference type="GO" id="GO:0051539">
    <property type="term" value="F:4 iron, 4 sulfur cluster binding"/>
    <property type="evidence" value="ECO:0007669"/>
    <property type="project" value="UniProtKB-KW"/>
</dbReference>
<evidence type="ECO:0000256" key="1">
    <source>
        <dbReference type="ARBA" id="ARBA00022485"/>
    </source>
</evidence>
<organism evidence="10 11">
    <name type="scientific">Clostridium intestinale</name>
    <dbReference type="NCBI Taxonomy" id="36845"/>
    <lineage>
        <taxon>Bacteria</taxon>
        <taxon>Bacillati</taxon>
        <taxon>Bacillota</taxon>
        <taxon>Clostridia</taxon>
        <taxon>Eubacteriales</taxon>
        <taxon>Clostridiaceae</taxon>
        <taxon>Clostridium</taxon>
    </lineage>
</organism>
<evidence type="ECO:0000256" key="3">
    <source>
        <dbReference type="ARBA" id="ARBA00022723"/>
    </source>
</evidence>
<dbReference type="SFLD" id="SFLDF00348">
    <property type="entry name" value="FeFe_hydrogenase_maturase_(Hyd"/>
    <property type="match status" value="1"/>
</dbReference>
<feature type="domain" description="Radical SAM core" evidence="9">
    <location>
        <begin position="58"/>
        <end position="277"/>
    </location>
</feature>
<keyword evidence="4 7" id="KW-0408">Iron</keyword>
<proteinExistence type="predicted"/>
<dbReference type="InterPro" id="IPR024021">
    <property type="entry name" value="FeFe-hyd_HydE_rSAM"/>
</dbReference>
<evidence type="ECO:0000259" key="9">
    <source>
        <dbReference type="PROSITE" id="PS51918"/>
    </source>
</evidence>
<dbReference type="InterPro" id="IPR010722">
    <property type="entry name" value="BATS_dom"/>
</dbReference>
<dbReference type="InterPro" id="IPR058240">
    <property type="entry name" value="rSAM_sf"/>
</dbReference>
<keyword evidence="5 7" id="KW-0411">Iron-sulfur</keyword>
<dbReference type="Proteomes" id="UP000512286">
    <property type="component" value="Chromosome"/>
</dbReference>
<dbReference type="PANTHER" id="PTHR43726">
    <property type="entry name" value="3-METHYLORNITHINE SYNTHASE"/>
    <property type="match status" value="1"/>
</dbReference>
<dbReference type="SUPFAM" id="SSF102114">
    <property type="entry name" value="Radical SAM enzymes"/>
    <property type="match status" value="1"/>
</dbReference>
<dbReference type="PROSITE" id="PS51918">
    <property type="entry name" value="RADICAL_SAM"/>
    <property type="match status" value="1"/>
</dbReference>
<evidence type="ECO:0000313" key="11">
    <source>
        <dbReference type="Proteomes" id="UP000512286"/>
    </source>
</evidence>
<feature type="binding site" evidence="8">
    <location>
        <position position="189"/>
    </location>
    <ligand>
        <name>S-adenosyl-L-methionine</name>
        <dbReference type="ChEBI" id="CHEBI:59789"/>
    </ligand>
</feature>
<dbReference type="SFLD" id="SFLDG01082">
    <property type="entry name" value="B12-binding_domain_containing"/>
    <property type="match status" value="1"/>
</dbReference>
<gene>
    <name evidence="10" type="primary">hydE</name>
    <name evidence="10" type="ORF">HZF06_20485</name>
</gene>
<feature type="binding site" evidence="8">
    <location>
        <position position="145"/>
    </location>
    <ligand>
        <name>(3R)-3-methyl-D-ornithine</name>
        <dbReference type="ChEBI" id="CHEBI:64642"/>
    </ligand>
</feature>
<dbReference type="GO" id="GO:0042364">
    <property type="term" value="P:water-soluble vitamin biosynthetic process"/>
    <property type="evidence" value="ECO:0007669"/>
    <property type="project" value="UniProtKB-ARBA"/>
</dbReference>